<keyword evidence="4 6" id="KW-1133">Transmembrane helix</keyword>
<keyword evidence="3 6" id="KW-0812">Transmembrane</keyword>
<feature type="transmembrane region" description="Helical" evidence="6">
    <location>
        <begin position="12"/>
        <end position="35"/>
    </location>
</feature>
<dbReference type="PANTHER" id="PTHR30250:SF26">
    <property type="entry name" value="PSMA PROTEIN"/>
    <property type="match status" value="1"/>
</dbReference>
<proteinExistence type="predicted"/>
<dbReference type="Proteomes" id="UP000254424">
    <property type="component" value="Unassembled WGS sequence"/>
</dbReference>
<dbReference type="EMBL" id="UFSX01000001">
    <property type="protein sequence ID" value="SUV28754.1"/>
    <property type="molecule type" value="Genomic_DNA"/>
</dbReference>
<evidence type="ECO:0000256" key="4">
    <source>
        <dbReference type="ARBA" id="ARBA00022989"/>
    </source>
</evidence>
<dbReference type="PANTHER" id="PTHR30250">
    <property type="entry name" value="PST FAMILY PREDICTED COLANIC ACID TRANSPORTER"/>
    <property type="match status" value="1"/>
</dbReference>
<organism evidence="7 8">
    <name type="scientific">Bacteroides eggerthii</name>
    <dbReference type="NCBI Taxonomy" id="28111"/>
    <lineage>
        <taxon>Bacteria</taxon>
        <taxon>Pseudomonadati</taxon>
        <taxon>Bacteroidota</taxon>
        <taxon>Bacteroidia</taxon>
        <taxon>Bacteroidales</taxon>
        <taxon>Bacteroidaceae</taxon>
        <taxon>Bacteroides</taxon>
    </lineage>
</organism>
<accession>A0A380YJ27</accession>
<evidence type="ECO:0000256" key="1">
    <source>
        <dbReference type="ARBA" id="ARBA00004651"/>
    </source>
</evidence>
<feature type="transmembrane region" description="Helical" evidence="6">
    <location>
        <begin position="474"/>
        <end position="495"/>
    </location>
</feature>
<sequence>MAITYRRNYLLIYFWQSLSILLGFLSLFVVVPYLSSDKILFGIYSVCTSLTIFFSYADLGFVSAGVKYAAEYFIQGNKEKEVKMIGFVAFMMMVMFLIVSLIIVVCATYPKLLIPELQVGSTHFFLARWLLVTLALSCPIIIGQRVLNMIFTIRVEDYKFQRVSILGSLLKIFSVFYFFREGAYQLLEYYVFSQVINFLIVIIALLYIRNYGYKSAKLFAAIRFDRQIFNRVKTLSGTSLVMVITMILYYELDQIVIANFIGIEMVAIYAIALSVMSFVRTFMSLLYSPYSSRYNHYHGSGDINGLQRFVKKIIVELSPMVCCSIIILSCLAIPFVESWVGDAYMLSALLISIMVISFIPNFISTPISAYFIAKEENLRLIKLNVVNVLIYWVGIIATIHWTGIYSFAIFKSIAPILVVIGYWIMAKNDFNESGRTFISFIGLLKTLLFPTIVALGLCKIAGNFMIYEHSKSALFNNLLIMGCCLALSLFAALLANKQMRNTVFSLIKR</sequence>
<feature type="transmembrane region" description="Helical" evidence="6">
    <location>
        <begin position="437"/>
        <end position="462"/>
    </location>
</feature>
<feature type="transmembrane region" description="Helical" evidence="6">
    <location>
        <begin position="87"/>
        <end position="110"/>
    </location>
</feature>
<feature type="transmembrane region" description="Helical" evidence="6">
    <location>
        <begin position="256"/>
        <end position="279"/>
    </location>
</feature>
<name>A0A380YJ27_9BACE</name>
<feature type="transmembrane region" description="Helical" evidence="6">
    <location>
        <begin position="348"/>
        <end position="373"/>
    </location>
</feature>
<evidence type="ECO:0000256" key="5">
    <source>
        <dbReference type="ARBA" id="ARBA00023136"/>
    </source>
</evidence>
<dbReference type="STRING" id="483216.BACEGG_01567"/>
<feature type="transmembrane region" description="Helical" evidence="6">
    <location>
        <begin position="380"/>
        <end position="401"/>
    </location>
</feature>
<keyword evidence="5 6" id="KW-0472">Membrane</keyword>
<dbReference type="GeneID" id="93070645"/>
<evidence type="ECO:0000256" key="2">
    <source>
        <dbReference type="ARBA" id="ARBA00022475"/>
    </source>
</evidence>
<dbReference type="AlphaFoldDB" id="A0A380YJ27"/>
<dbReference type="InterPro" id="IPR050833">
    <property type="entry name" value="Poly_Biosynth_Transport"/>
</dbReference>
<dbReference type="GO" id="GO:0005886">
    <property type="term" value="C:plasma membrane"/>
    <property type="evidence" value="ECO:0007669"/>
    <property type="project" value="UniProtKB-SubCell"/>
</dbReference>
<protein>
    <submittedName>
        <fullName evidence="7">Polysaccharide biosynthesis protein</fullName>
    </submittedName>
</protein>
<evidence type="ECO:0000256" key="6">
    <source>
        <dbReference type="SAM" id="Phobius"/>
    </source>
</evidence>
<reference evidence="7 8" key="1">
    <citation type="submission" date="2018-06" db="EMBL/GenBank/DDBJ databases">
        <authorList>
            <consortium name="Pathogen Informatics"/>
            <person name="Doyle S."/>
        </authorList>
    </citation>
    <scope>NUCLEOTIDE SEQUENCE [LARGE SCALE GENOMIC DNA]</scope>
    <source>
        <strain evidence="7 8">NCTC11155</strain>
    </source>
</reference>
<evidence type="ECO:0000313" key="8">
    <source>
        <dbReference type="Proteomes" id="UP000254424"/>
    </source>
</evidence>
<feature type="transmembrane region" description="Helical" evidence="6">
    <location>
        <begin position="228"/>
        <end position="250"/>
    </location>
</feature>
<feature type="transmembrane region" description="Helical" evidence="6">
    <location>
        <begin position="313"/>
        <end position="336"/>
    </location>
</feature>
<feature type="transmembrane region" description="Helical" evidence="6">
    <location>
        <begin position="41"/>
        <end position="66"/>
    </location>
</feature>
<keyword evidence="2" id="KW-1003">Cell membrane</keyword>
<evidence type="ECO:0000313" key="7">
    <source>
        <dbReference type="EMBL" id="SUV28754.1"/>
    </source>
</evidence>
<feature type="transmembrane region" description="Helical" evidence="6">
    <location>
        <begin position="407"/>
        <end position="425"/>
    </location>
</feature>
<feature type="transmembrane region" description="Helical" evidence="6">
    <location>
        <begin position="122"/>
        <end position="142"/>
    </location>
</feature>
<feature type="transmembrane region" description="Helical" evidence="6">
    <location>
        <begin position="163"/>
        <end position="179"/>
    </location>
</feature>
<comment type="subcellular location">
    <subcellularLocation>
        <location evidence="1">Cell membrane</location>
        <topology evidence="1">Multi-pass membrane protein</topology>
    </subcellularLocation>
</comment>
<evidence type="ECO:0000256" key="3">
    <source>
        <dbReference type="ARBA" id="ARBA00022692"/>
    </source>
</evidence>
<feature type="transmembrane region" description="Helical" evidence="6">
    <location>
        <begin position="191"/>
        <end position="208"/>
    </location>
</feature>
<dbReference type="RefSeq" id="WP_039953170.1">
    <property type="nucleotide sequence ID" value="NZ_CABKNQ010000019.1"/>
</dbReference>
<dbReference type="OrthoDB" id="752006at2"/>
<gene>
    <name evidence="7" type="ORF">NCTC11155_00707</name>
</gene>